<dbReference type="Gene3D" id="3.30.110.40">
    <property type="entry name" value="TusA-like domain"/>
    <property type="match status" value="1"/>
</dbReference>
<feature type="domain" description="UPF0033" evidence="2">
    <location>
        <begin position="9"/>
        <end position="33"/>
    </location>
</feature>
<evidence type="ECO:0000256" key="1">
    <source>
        <dbReference type="ARBA" id="ARBA00008984"/>
    </source>
</evidence>
<dbReference type="GO" id="GO:0016740">
    <property type="term" value="F:transferase activity"/>
    <property type="evidence" value="ECO:0007669"/>
    <property type="project" value="UniProtKB-KW"/>
</dbReference>
<evidence type="ECO:0000313" key="4">
    <source>
        <dbReference type="Proteomes" id="UP000541109"/>
    </source>
</evidence>
<protein>
    <submittedName>
        <fullName evidence="3">Sulfurtransferase TusA family protein</fullName>
    </submittedName>
</protein>
<sequence length="77" mass="8317">MLSEGELYLDLKGLKCPLPVLKTRKAMAKLQSGARIQVAATDPMAAIDIPHFCNEAGHRLVSQELAGGVRLFVIEKG</sequence>
<accession>A0A839AIQ3</accession>
<gene>
    <name evidence="3" type="ORF">H2509_16020</name>
</gene>
<keyword evidence="4" id="KW-1185">Reference proteome</keyword>
<dbReference type="InterPro" id="IPR001455">
    <property type="entry name" value="TusA-like"/>
</dbReference>
<dbReference type="Proteomes" id="UP000541109">
    <property type="component" value="Unassembled WGS sequence"/>
</dbReference>
<reference evidence="3 4" key="1">
    <citation type="submission" date="2020-07" db="EMBL/GenBank/DDBJ databases">
        <title>Stappia sp., F7233, whole genome shotgun sequencing project.</title>
        <authorList>
            <person name="Jiang S."/>
            <person name="Liu Z.W."/>
            <person name="Du Z.J."/>
        </authorList>
    </citation>
    <scope>NUCLEOTIDE SEQUENCE [LARGE SCALE GENOMIC DNA]</scope>
    <source>
        <strain evidence="3 4">F7233</strain>
    </source>
</reference>
<dbReference type="InterPro" id="IPR036868">
    <property type="entry name" value="TusA-like_sf"/>
</dbReference>
<dbReference type="PROSITE" id="PS01148">
    <property type="entry name" value="UPF0033"/>
    <property type="match status" value="1"/>
</dbReference>
<dbReference type="EMBL" id="JACFXV010000063">
    <property type="protein sequence ID" value="MBA5778637.1"/>
    <property type="molecule type" value="Genomic_DNA"/>
</dbReference>
<dbReference type="SUPFAM" id="SSF64307">
    <property type="entry name" value="SirA-like"/>
    <property type="match status" value="1"/>
</dbReference>
<evidence type="ECO:0000259" key="2">
    <source>
        <dbReference type="PROSITE" id="PS01148"/>
    </source>
</evidence>
<comment type="caution">
    <text evidence="3">The sequence shown here is derived from an EMBL/GenBank/DDBJ whole genome shotgun (WGS) entry which is preliminary data.</text>
</comment>
<evidence type="ECO:0000313" key="3">
    <source>
        <dbReference type="EMBL" id="MBA5778637.1"/>
    </source>
</evidence>
<dbReference type="AlphaFoldDB" id="A0A839AIQ3"/>
<dbReference type="PANTHER" id="PTHR33279">
    <property type="entry name" value="SULFUR CARRIER PROTEIN YEDF-RELATED"/>
    <property type="match status" value="1"/>
</dbReference>
<dbReference type="Pfam" id="PF01206">
    <property type="entry name" value="TusA"/>
    <property type="match status" value="1"/>
</dbReference>
<name>A0A839AIQ3_9HYPH</name>
<keyword evidence="3" id="KW-0808">Transferase</keyword>
<comment type="similarity">
    <text evidence="1">Belongs to the sulfur carrier protein TusA family.</text>
</comment>
<proteinExistence type="inferred from homology"/>
<dbReference type="PANTHER" id="PTHR33279:SF6">
    <property type="entry name" value="SULFUR CARRIER PROTEIN YEDF-RELATED"/>
    <property type="match status" value="1"/>
</dbReference>
<dbReference type="CDD" id="cd00291">
    <property type="entry name" value="SirA_YedF_YeeD"/>
    <property type="match status" value="1"/>
</dbReference>
<dbReference type="RefSeq" id="WP_182167292.1">
    <property type="nucleotide sequence ID" value="NZ_JACFXV010000063.1"/>
</dbReference>
<organism evidence="3 4">
    <name type="scientific">Stappia albiluteola</name>
    <dbReference type="NCBI Taxonomy" id="2758565"/>
    <lineage>
        <taxon>Bacteria</taxon>
        <taxon>Pseudomonadati</taxon>
        <taxon>Pseudomonadota</taxon>
        <taxon>Alphaproteobacteria</taxon>
        <taxon>Hyphomicrobiales</taxon>
        <taxon>Stappiaceae</taxon>
        <taxon>Stappia</taxon>
    </lineage>
</organism>